<name>A0A0A5GFR6_9BACI</name>
<dbReference type="eggNOG" id="COG0457">
    <property type="taxonomic scope" value="Bacteria"/>
</dbReference>
<feature type="transmembrane region" description="Helical" evidence="8">
    <location>
        <begin position="236"/>
        <end position="256"/>
    </location>
</feature>
<comment type="caution">
    <text evidence="10">The sequence shown here is derived from an EMBL/GenBank/DDBJ whole genome shotgun (WGS) entry which is preliminary data.</text>
</comment>
<keyword evidence="3 8" id="KW-0812">Transmembrane</keyword>
<comment type="similarity">
    <text evidence="2">Belongs to the peptidase S54 family.</text>
</comment>
<dbReference type="SUPFAM" id="SSF48452">
    <property type="entry name" value="TPR-like"/>
    <property type="match status" value="1"/>
</dbReference>
<dbReference type="Pfam" id="PF00515">
    <property type="entry name" value="TPR_1"/>
    <property type="match status" value="1"/>
</dbReference>
<keyword evidence="6 8" id="KW-0472">Membrane</keyword>
<dbReference type="STRING" id="1385510.GCA_000425205_02719"/>
<feature type="repeat" description="TPR" evidence="7">
    <location>
        <begin position="428"/>
        <end position="461"/>
    </location>
</feature>
<feature type="repeat" description="TPR" evidence="7">
    <location>
        <begin position="464"/>
        <end position="497"/>
    </location>
</feature>
<dbReference type="eggNOG" id="COG0705">
    <property type="taxonomic scope" value="Bacteria"/>
</dbReference>
<evidence type="ECO:0000256" key="6">
    <source>
        <dbReference type="ARBA" id="ARBA00023136"/>
    </source>
</evidence>
<dbReference type="Gene3D" id="1.25.40.10">
    <property type="entry name" value="Tetratricopeptide repeat domain"/>
    <property type="match status" value="1"/>
</dbReference>
<evidence type="ECO:0000256" key="8">
    <source>
        <dbReference type="SAM" id="Phobius"/>
    </source>
</evidence>
<evidence type="ECO:0000256" key="4">
    <source>
        <dbReference type="ARBA" id="ARBA00022801"/>
    </source>
</evidence>
<evidence type="ECO:0000313" key="10">
    <source>
        <dbReference type="EMBL" id="KGX90864.1"/>
    </source>
</evidence>
<keyword evidence="7" id="KW-0802">TPR repeat</keyword>
<evidence type="ECO:0000256" key="2">
    <source>
        <dbReference type="ARBA" id="ARBA00009045"/>
    </source>
</evidence>
<evidence type="ECO:0000256" key="7">
    <source>
        <dbReference type="PROSITE-ProRule" id="PRU00339"/>
    </source>
</evidence>
<dbReference type="Proteomes" id="UP000030528">
    <property type="component" value="Unassembled WGS sequence"/>
</dbReference>
<dbReference type="Pfam" id="PF13181">
    <property type="entry name" value="TPR_8"/>
    <property type="match status" value="1"/>
</dbReference>
<proteinExistence type="inferred from homology"/>
<feature type="transmembrane region" description="Helical" evidence="8">
    <location>
        <begin position="181"/>
        <end position="201"/>
    </location>
</feature>
<evidence type="ECO:0000313" key="11">
    <source>
        <dbReference type="Proteomes" id="UP000030528"/>
    </source>
</evidence>
<dbReference type="GO" id="GO:0004252">
    <property type="term" value="F:serine-type endopeptidase activity"/>
    <property type="evidence" value="ECO:0007669"/>
    <property type="project" value="InterPro"/>
</dbReference>
<protein>
    <recommendedName>
        <fullName evidence="9">Peptidase S54 rhomboid domain-containing protein</fullName>
    </recommendedName>
</protein>
<dbReference type="RefSeq" id="WP_026801024.1">
    <property type="nucleotide sequence ID" value="NZ_AULI01000012.1"/>
</dbReference>
<gene>
    <name evidence="10" type="ORF">N781_05690</name>
</gene>
<dbReference type="PANTHER" id="PTHR43731">
    <property type="entry name" value="RHOMBOID PROTEASE"/>
    <property type="match status" value="1"/>
</dbReference>
<accession>A0A0A5GFR6</accession>
<evidence type="ECO:0000256" key="3">
    <source>
        <dbReference type="ARBA" id="ARBA00022692"/>
    </source>
</evidence>
<organism evidence="10 11">
    <name type="scientific">Pontibacillus halophilus JSM 076056 = DSM 19796</name>
    <dbReference type="NCBI Taxonomy" id="1385510"/>
    <lineage>
        <taxon>Bacteria</taxon>
        <taxon>Bacillati</taxon>
        <taxon>Bacillota</taxon>
        <taxon>Bacilli</taxon>
        <taxon>Bacillales</taxon>
        <taxon>Bacillaceae</taxon>
        <taxon>Pontibacillus</taxon>
    </lineage>
</organism>
<dbReference type="SUPFAM" id="SSF144091">
    <property type="entry name" value="Rhomboid-like"/>
    <property type="match status" value="1"/>
</dbReference>
<feature type="transmembrane region" description="Helical" evidence="8">
    <location>
        <begin position="372"/>
        <end position="391"/>
    </location>
</feature>
<keyword evidence="11" id="KW-1185">Reference proteome</keyword>
<dbReference type="SMART" id="SM00028">
    <property type="entry name" value="TPR"/>
    <property type="match status" value="2"/>
</dbReference>
<dbReference type="Gene3D" id="1.20.1540.10">
    <property type="entry name" value="Rhomboid-like"/>
    <property type="match status" value="1"/>
</dbReference>
<reference evidence="10 11" key="1">
    <citation type="submission" date="2013-08" db="EMBL/GenBank/DDBJ databases">
        <authorList>
            <person name="Huang J."/>
            <person name="Wang G."/>
        </authorList>
    </citation>
    <scope>NUCLEOTIDE SEQUENCE [LARGE SCALE GENOMIC DNA]</scope>
    <source>
        <strain evidence="10 11">JSM 076056</strain>
    </source>
</reference>
<dbReference type="OrthoDB" id="9813074at2"/>
<feature type="transmembrane region" description="Helical" evidence="8">
    <location>
        <begin position="292"/>
        <end position="311"/>
    </location>
</feature>
<comment type="subcellular location">
    <subcellularLocation>
        <location evidence="1">Membrane</location>
        <topology evidence="1">Multi-pass membrane protein</topology>
    </subcellularLocation>
</comment>
<dbReference type="PANTHER" id="PTHR43731:SF14">
    <property type="entry name" value="PRESENILIN-ASSOCIATED RHOMBOID-LIKE PROTEIN, MITOCHONDRIAL"/>
    <property type="match status" value="1"/>
</dbReference>
<dbReference type="InterPro" id="IPR022764">
    <property type="entry name" value="Peptidase_S54_rhomboid_dom"/>
</dbReference>
<dbReference type="Pfam" id="PF01694">
    <property type="entry name" value="Rhomboid"/>
    <property type="match status" value="1"/>
</dbReference>
<dbReference type="InterPro" id="IPR050925">
    <property type="entry name" value="Rhomboid_protease_S54"/>
</dbReference>
<dbReference type="GO" id="GO:0016020">
    <property type="term" value="C:membrane"/>
    <property type="evidence" value="ECO:0007669"/>
    <property type="project" value="UniProtKB-SubCell"/>
</dbReference>
<keyword evidence="5 8" id="KW-1133">Transmembrane helix</keyword>
<feature type="transmembrane region" description="Helical" evidence="8">
    <location>
        <begin position="320"/>
        <end position="338"/>
    </location>
</feature>
<sequence length="508" mass="58600">MYIEEQFRFWQIVGDLIVNHDFELVRLDENQQVVWMEKSHKNKTHIVRVIQRTFDWSNQLKQDHQLVMKQASQLQRKLRGRKLEFHNVYIASEQPVDEWHEVKQSKTVDGKKDNWLHTYYTTEDSREEQFSTLYSNVGLENRSFQKPETVTEMEQTAAYTKQSVYNQHHKRKKKQQELFQTGKPIFTYAFLAIIVLMFAWMEYTGSSLNTQHLIDFGAKYNPAIVDGEWWRFVTSMFLHIGFVHFALNSLALYYIGNAVERMYGSWRFVVIYMLSGVIGSLTSFALTPSVSAGASGAIYGLFGALLFFGVVERKLFLRTIGPNLIFILIINIAFSVVSPQIDNGAHFGGLAAGFLVSMMLHLPKRRKWSMQILALLVLLIGSIGILSFGLGSQPGVQQANELLEQERYEEAIELTTEKLQSPMDQYKGELYFTRSYAYIKTGEFEKAQQDLEKSIRYESNTALSRAHYNLALLESDLGNQDKALQHARKALELEPDNEDMESLVQSLE</sequence>
<evidence type="ECO:0000259" key="9">
    <source>
        <dbReference type="Pfam" id="PF01694"/>
    </source>
</evidence>
<keyword evidence="4" id="KW-0378">Hydrolase</keyword>
<feature type="transmembrane region" description="Helical" evidence="8">
    <location>
        <begin position="268"/>
        <end position="286"/>
    </location>
</feature>
<feature type="domain" description="Peptidase S54 rhomboid" evidence="9">
    <location>
        <begin position="227"/>
        <end position="361"/>
    </location>
</feature>
<evidence type="ECO:0000256" key="5">
    <source>
        <dbReference type="ARBA" id="ARBA00022989"/>
    </source>
</evidence>
<dbReference type="PROSITE" id="PS50005">
    <property type="entry name" value="TPR"/>
    <property type="match status" value="2"/>
</dbReference>
<dbReference type="EMBL" id="AVPE01000012">
    <property type="protein sequence ID" value="KGX90864.1"/>
    <property type="molecule type" value="Genomic_DNA"/>
</dbReference>
<dbReference type="AlphaFoldDB" id="A0A0A5GFR6"/>
<dbReference type="PROSITE" id="PS50293">
    <property type="entry name" value="TPR_REGION"/>
    <property type="match status" value="1"/>
</dbReference>
<dbReference type="InterPro" id="IPR019734">
    <property type="entry name" value="TPR_rpt"/>
</dbReference>
<dbReference type="InterPro" id="IPR035952">
    <property type="entry name" value="Rhomboid-like_sf"/>
</dbReference>
<evidence type="ECO:0000256" key="1">
    <source>
        <dbReference type="ARBA" id="ARBA00004141"/>
    </source>
</evidence>
<dbReference type="InterPro" id="IPR011990">
    <property type="entry name" value="TPR-like_helical_dom_sf"/>
</dbReference>